<sequence length="407" mass="46961">MNSSQFEKGDLSEYTEDSNSEVKDETKNEFTTTEDELDDNIDSDNDEEDEEDDDDDDDDDDDSNLHFRERKNMSVIDKMNALDPDETSESISIRQTKNDLRKENNDSNILSKNKSKSSFGGQLLTDAEDSDNDINIDERKKKMEEDKLLLDKMDNITDEMKELFIYINTYQPEEFTLIPQLKCFIPDYIPAVGDIDPIIKIPKPNQDEKTSNLELGTEVLDEPAAKQTDPALLDLELRASLLSTSSDENNKNVYSINLNFNDSEEGREGMRELNKWVENAQNLYSLKPSDRVIYSKRMADIEDLMAEWPPEIDEFFSSNDNNFSIGQLDLPLQDICKLVCSILDIPVYSSNNNNTNQKSINEEEDEIKPSLKRNHRNLIESMHTVFSLYAEFKNSQHFGRKINKENF</sequence>
<dbReference type="Proteomes" id="UP000193920">
    <property type="component" value="Unassembled WGS sequence"/>
</dbReference>
<evidence type="ECO:0000256" key="1">
    <source>
        <dbReference type="ARBA" id="ARBA00004120"/>
    </source>
</evidence>
<dbReference type="InterPro" id="IPR022088">
    <property type="entry name" value="Intraflagellar_transp_cmplxB"/>
</dbReference>
<feature type="region of interest" description="Disordered" evidence="7">
    <location>
        <begin position="1"/>
        <end position="122"/>
    </location>
</feature>
<evidence type="ECO:0000256" key="2">
    <source>
        <dbReference type="ARBA" id="ARBA00007700"/>
    </source>
</evidence>
<organism evidence="8 9">
    <name type="scientific">Neocallimastix californiae</name>
    <dbReference type="NCBI Taxonomy" id="1754190"/>
    <lineage>
        <taxon>Eukaryota</taxon>
        <taxon>Fungi</taxon>
        <taxon>Fungi incertae sedis</taxon>
        <taxon>Chytridiomycota</taxon>
        <taxon>Chytridiomycota incertae sedis</taxon>
        <taxon>Neocallimastigomycetes</taxon>
        <taxon>Neocallimastigales</taxon>
        <taxon>Neocallimastigaceae</taxon>
        <taxon>Neocallimastix</taxon>
    </lineage>
</organism>
<comment type="subcellular location">
    <subcellularLocation>
        <location evidence="1">Cytoplasm</location>
        <location evidence="1">Cytoskeleton</location>
        <location evidence="1">Cilium basal body</location>
    </subcellularLocation>
</comment>
<evidence type="ECO:0000256" key="7">
    <source>
        <dbReference type="SAM" id="MobiDB-lite"/>
    </source>
</evidence>
<dbReference type="OrthoDB" id="2119217at2759"/>
<dbReference type="GO" id="GO:0005815">
    <property type="term" value="C:microtubule organizing center"/>
    <property type="evidence" value="ECO:0007669"/>
    <property type="project" value="TreeGrafter"/>
</dbReference>
<keyword evidence="3" id="KW-0963">Cytoplasm</keyword>
<proteinExistence type="inferred from homology"/>
<name>A0A1Y2BLU4_9FUNG</name>
<evidence type="ECO:0000313" key="8">
    <source>
        <dbReference type="EMBL" id="ORY35105.1"/>
    </source>
</evidence>
<evidence type="ECO:0000256" key="6">
    <source>
        <dbReference type="ARBA" id="ARBA00023273"/>
    </source>
</evidence>
<keyword evidence="5" id="KW-0206">Cytoskeleton</keyword>
<comment type="caution">
    <text evidence="8">The sequence shown here is derived from an EMBL/GenBank/DDBJ whole genome shotgun (WGS) entry which is preliminary data.</text>
</comment>
<dbReference type="PANTHER" id="PTHR13376:SF0">
    <property type="entry name" value="INTRAFLAGELLAR TRANSPORT PROTEIN 46 HOMOLOG"/>
    <property type="match status" value="1"/>
</dbReference>
<evidence type="ECO:0000256" key="5">
    <source>
        <dbReference type="ARBA" id="ARBA00023212"/>
    </source>
</evidence>
<dbReference type="GO" id="GO:0030992">
    <property type="term" value="C:intraciliary transport particle B"/>
    <property type="evidence" value="ECO:0007669"/>
    <property type="project" value="TreeGrafter"/>
</dbReference>
<feature type="compositionally biased region" description="Low complexity" evidence="7">
    <location>
        <begin position="106"/>
        <end position="118"/>
    </location>
</feature>
<evidence type="ECO:0000313" key="9">
    <source>
        <dbReference type="Proteomes" id="UP000193920"/>
    </source>
</evidence>
<reference evidence="8 9" key="1">
    <citation type="submission" date="2016-08" db="EMBL/GenBank/DDBJ databases">
        <title>A Parts List for Fungal Cellulosomes Revealed by Comparative Genomics.</title>
        <authorList>
            <consortium name="DOE Joint Genome Institute"/>
            <person name="Haitjema C.H."/>
            <person name="Gilmore S.P."/>
            <person name="Henske J.K."/>
            <person name="Solomon K.V."/>
            <person name="De Groot R."/>
            <person name="Kuo A."/>
            <person name="Mondo S.J."/>
            <person name="Salamov A.A."/>
            <person name="Labutti K."/>
            <person name="Zhao Z."/>
            <person name="Chiniquy J."/>
            <person name="Barry K."/>
            <person name="Brewer H.M."/>
            <person name="Purvine S.O."/>
            <person name="Wright A.T."/>
            <person name="Boxma B."/>
            <person name="Van Alen T."/>
            <person name="Hackstein J.H."/>
            <person name="Baker S.E."/>
            <person name="Grigoriev I.V."/>
            <person name="O'Malley M.A."/>
        </authorList>
    </citation>
    <scope>NUCLEOTIDE SEQUENCE [LARGE SCALE GENOMIC DNA]</scope>
    <source>
        <strain evidence="8 9">G1</strain>
    </source>
</reference>
<evidence type="ECO:0000256" key="4">
    <source>
        <dbReference type="ARBA" id="ARBA00023069"/>
    </source>
</evidence>
<comment type="similarity">
    <text evidence="2">Belongs to the IFT46 family.</text>
</comment>
<dbReference type="Pfam" id="PF12317">
    <property type="entry name" value="IFT46_B_C"/>
    <property type="match status" value="1"/>
</dbReference>
<dbReference type="GO" id="GO:0042073">
    <property type="term" value="P:intraciliary transport"/>
    <property type="evidence" value="ECO:0007669"/>
    <property type="project" value="InterPro"/>
</dbReference>
<feature type="compositionally biased region" description="Basic and acidic residues" evidence="7">
    <location>
        <begin position="63"/>
        <end position="72"/>
    </location>
</feature>
<dbReference type="PANTHER" id="PTHR13376">
    <property type="entry name" value="INTRAFLAGELLAR TRANSPORT PROTEIN 46 HOMOLOG"/>
    <property type="match status" value="1"/>
</dbReference>
<gene>
    <name evidence="8" type="ORF">LY90DRAFT_673170</name>
</gene>
<keyword evidence="9" id="KW-1185">Reference proteome</keyword>
<protein>
    <recommendedName>
        <fullName evidence="10">Intraflagellar transport protein 46 homolog</fullName>
    </recommendedName>
</protein>
<dbReference type="STRING" id="1754190.A0A1Y2BLU4"/>
<feature type="compositionally biased region" description="Acidic residues" evidence="7">
    <location>
        <begin position="32"/>
        <end position="62"/>
    </location>
</feature>
<keyword evidence="6" id="KW-0966">Cell projection</keyword>
<evidence type="ECO:0008006" key="10">
    <source>
        <dbReference type="Google" id="ProtNLM"/>
    </source>
</evidence>
<accession>A0A1Y2BLU4</accession>
<dbReference type="GO" id="GO:0031514">
    <property type="term" value="C:motile cilium"/>
    <property type="evidence" value="ECO:0007669"/>
    <property type="project" value="TreeGrafter"/>
</dbReference>
<dbReference type="GO" id="GO:0060271">
    <property type="term" value="P:cilium assembly"/>
    <property type="evidence" value="ECO:0007669"/>
    <property type="project" value="TreeGrafter"/>
</dbReference>
<evidence type="ECO:0000256" key="3">
    <source>
        <dbReference type="ARBA" id="ARBA00022490"/>
    </source>
</evidence>
<dbReference type="AlphaFoldDB" id="A0A1Y2BLU4"/>
<keyword evidence="4" id="KW-0969">Cilium</keyword>
<feature type="compositionally biased region" description="Basic and acidic residues" evidence="7">
    <location>
        <begin position="96"/>
        <end position="105"/>
    </location>
</feature>
<dbReference type="EMBL" id="MCOG01000153">
    <property type="protein sequence ID" value="ORY35105.1"/>
    <property type="molecule type" value="Genomic_DNA"/>
</dbReference>